<dbReference type="Proteomes" id="UP001244011">
    <property type="component" value="Unassembled WGS sequence"/>
</dbReference>
<dbReference type="InterPro" id="IPR011009">
    <property type="entry name" value="Kinase-like_dom_sf"/>
</dbReference>
<name>A0AAJ0FFH5_9PEZI</name>
<reference evidence="4" key="1">
    <citation type="submission" date="2023-06" db="EMBL/GenBank/DDBJ databases">
        <title>Genome-scale phylogeny and comparative genomics of the fungal order Sordariales.</title>
        <authorList>
            <consortium name="Lawrence Berkeley National Laboratory"/>
            <person name="Hensen N."/>
            <person name="Bonometti L."/>
            <person name="Westerberg I."/>
            <person name="Brannstrom I.O."/>
            <person name="Guillou S."/>
            <person name="Cros-Aarteil S."/>
            <person name="Calhoun S."/>
            <person name="Haridas S."/>
            <person name="Kuo A."/>
            <person name="Mondo S."/>
            <person name="Pangilinan J."/>
            <person name="Riley R."/>
            <person name="Labutti K."/>
            <person name="Andreopoulos B."/>
            <person name="Lipzen A."/>
            <person name="Chen C."/>
            <person name="Yanf M."/>
            <person name="Daum C."/>
            <person name="Ng V."/>
            <person name="Clum A."/>
            <person name="Steindorff A."/>
            <person name="Ohm R."/>
            <person name="Martin F."/>
            <person name="Silar P."/>
            <person name="Natvig D."/>
            <person name="Lalanne C."/>
            <person name="Gautier V."/>
            <person name="Ament-Velasquez S.L."/>
            <person name="Kruys A."/>
            <person name="Hutchinson M.I."/>
            <person name="Powell A.J."/>
            <person name="Barry K."/>
            <person name="Miller A.N."/>
            <person name="Grigoriev I.V."/>
            <person name="Debuchy R."/>
            <person name="Gladieux P."/>
            <person name="Thoren M.H."/>
            <person name="Johannesson H."/>
        </authorList>
    </citation>
    <scope>NUCLEOTIDE SEQUENCE</scope>
    <source>
        <strain evidence="4">8032-3</strain>
    </source>
</reference>
<sequence length="300" mass="34039">MTDKSVWDKEIPVPASLIAYVDDAVIAKLPPGTTPTDIAPSGASYWARTAKISATDADGNETAFFMKVHHGDHGKNMVSNEYQSMAILYKAMPELVAEPLGWGSYQDDPEAYFFLCRFHEMSDDVPDAAEFTELIAKMHKDNPSPTGQFGFPLVTYGGRNPQFFPVTKSWEECFSTGLKMIFDLEEQTQGPDEELAVLRKGFFELVIPRLLRPLETEGRTLTPRLVHGDLWDGNTSVDVNTGKLMIFDATPLYAHNEYEMGPWWCSRHKMTDQYINEYIKHFQMTDPVEDFNDRGLIYNL</sequence>
<keyword evidence="3" id="KW-0418">Kinase</keyword>
<keyword evidence="5" id="KW-1185">Reference proteome</keyword>
<gene>
    <name evidence="4" type="ORF">QBC33DRAFT_579598</name>
</gene>
<comment type="catalytic activity">
    <reaction evidence="2">
        <text>N(6)-D-ribulosyl-L-lysyl-[protein] + ATP = N(6)-(3-O-phospho-D-ribulosyl)-L-lysyl-[protein] + ADP + H(+)</text>
        <dbReference type="Rhea" id="RHEA:48432"/>
        <dbReference type="Rhea" id="RHEA-COMP:12103"/>
        <dbReference type="Rhea" id="RHEA-COMP:12104"/>
        <dbReference type="ChEBI" id="CHEBI:15378"/>
        <dbReference type="ChEBI" id="CHEBI:30616"/>
        <dbReference type="ChEBI" id="CHEBI:90418"/>
        <dbReference type="ChEBI" id="CHEBI:90420"/>
        <dbReference type="ChEBI" id="CHEBI:456216"/>
        <dbReference type="EC" id="2.7.1.172"/>
    </reaction>
    <physiologicalReaction direction="left-to-right" evidence="2">
        <dbReference type="Rhea" id="RHEA:48433"/>
    </physiologicalReaction>
</comment>
<dbReference type="InterPro" id="IPR016477">
    <property type="entry name" value="Fructo-/Ketosamine-3-kinase"/>
</dbReference>
<dbReference type="EMBL" id="MU839015">
    <property type="protein sequence ID" value="KAK1765477.1"/>
    <property type="molecule type" value="Genomic_DNA"/>
</dbReference>
<dbReference type="PANTHER" id="PTHR12149:SF8">
    <property type="entry name" value="PROTEIN-RIBULOSAMINE 3-KINASE"/>
    <property type="match status" value="1"/>
</dbReference>
<dbReference type="PANTHER" id="PTHR12149">
    <property type="entry name" value="FRUCTOSAMINE 3 KINASE-RELATED PROTEIN"/>
    <property type="match status" value="1"/>
</dbReference>
<dbReference type="SUPFAM" id="SSF56112">
    <property type="entry name" value="Protein kinase-like (PK-like)"/>
    <property type="match status" value="1"/>
</dbReference>
<dbReference type="AlphaFoldDB" id="A0AAJ0FFH5"/>
<organism evidence="4 5">
    <name type="scientific">Phialemonium atrogriseum</name>
    <dbReference type="NCBI Taxonomy" id="1093897"/>
    <lineage>
        <taxon>Eukaryota</taxon>
        <taxon>Fungi</taxon>
        <taxon>Dikarya</taxon>
        <taxon>Ascomycota</taxon>
        <taxon>Pezizomycotina</taxon>
        <taxon>Sordariomycetes</taxon>
        <taxon>Sordariomycetidae</taxon>
        <taxon>Cephalothecales</taxon>
        <taxon>Cephalothecaceae</taxon>
        <taxon>Phialemonium</taxon>
    </lineage>
</organism>
<dbReference type="GeneID" id="85314334"/>
<evidence type="ECO:0000256" key="2">
    <source>
        <dbReference type="ARBA" id="ARBA00048655"/>
    </source>
</evidence>
<comment type="caution">
    <text evidence="4">The sequence shown here is derived from an EMBL/GenBank/DDBJ whole genome shotgun (WGS) entry which is preliminary data.</text>
</comment>
<evidence type="ECO:0000256" key="3">
    <source>
        <dbReference type="PIRNR" id="PIRNR006221"/>
    </source>
</evidence>
<keyword evidence="3" id="KW-0808">Transferase</keyword>
<comment type="similarity">
    <text evidence="3">Belongs to the fructosamine kinase family.</text>
</comment>
<dbReference type="Pfam" id="PF03881">
    <property type="entry name" value="Fructosamin_kin"/>
    <property type="match status" value="1"/>
</dbReference>
<dbReference type="Gene3D" id="3.90.1200.10">
    <property type="match status" value="1"/>
</dbReference>
<accession>A0AAJ0FFH5</accession>
<evidence type="ECO:0000313" key="4">
    <source>
        <dbReference type="EMBL" id="KAK1765477.1"/>
    </source>
</evidence>
<evidence type="ECO:0000256" key="1">
    <source>
        <dbReference type="ARBA" id="ARBA00011961"/>
    </source>
</evidence>
<evidence type="ECO:0000313" key="5">
    <source>
        <dbReference type="Proteomes" id="UP001244011"/>
    </source>
</evidence>
<dbReference type="GO" id="GO:0102193">
    <property type="term" value="F:protein-ribulosamine 3-kinase activity"/>
    <property type="evidence" value="ECO:0007669"/>
    <property type="project" value="UniProtKB-EC"/>
</dbReference>
<protein>
    <recommendedName>
        <fullName evidence="1">protein-ribulosamine 3-kinase</fullName>
        <ecNumber evidence="1">2.7.1.172</ecNumber>
    </recommendedName>
</protein>
<dbReference type="GO" id="GO:0016301">
    <property type="term" value="F:kinase activity"/>
    <property type="evidence" value="ECO:0007669"/>
    <property type="project" value="UniProtKB-UniRule"/>
</dbReference>
<dbReference type="RefSeq" id="XP_060281690.1">
    <property type="nucleotide sequence ID" value="XM_060431147.1"/>
</dbReference>
<dbReference type="EC" id="2.7.1.172" evidence="1"/>
<proteinExistence type="inferred from homology"/>
<dbReference type="PIRSF" id="PIRSF006221">
    <property type="entry name" value="Ketosamine-3-kinase"/>
    <property type="match status" value="1"/>
</dbReference>